<name>A0A0G0ZG28_9BACT</name>
<gene>
    <name evidence="1" type="ORF">UV09_C0003G0040</name>
</gene>
<dbReference type="Gene3D" id="2.30.30.140">
    <property type="match status" value="1"/>
</dbReference>
<dbReference type="EMBL" id="LCDD01000003">
    <property type="protein sequence ID" value="KKS47695.1"/>
    <property type="molecule type" value="Genomic_DNA"/>
</dbReference>
<sequence length="66" mass="7052">MCFTIPVKVLKVAGKKAVIEGGKTVVLTGDISVKKGEYLQVIGDAAVARLNRQEGLKVRLLIKSLS</sequence>
<organism evidence="1 2">
    <name type="scientific">Candidatus Gottesmanbacteria bacterium GW2011_GWA2_42_18</name>
    <dbReference type="NCBI Taxonomy" id="1618442"/>
    <lineage>
        <taxon>Bacteria</taxon>
        <taxon>Candidatus Gottesmaniibacteriota</taxon>
    </lineage>
</organism>
<dbReference type="SUPFAM" id="SSF159127">
    <property type="entry name" value="HupF/HypC-like"/>
    <property type="match status" value="1"/>
</dbReference>
<proteinExistence type="predicted"/>
<evidence type="ECO:0000313" key="2">
    <source>
        <dbReference type="Proteomes" id="UP000034320"/>
    </source>
</evidence>
<accession>A0A0G0ZG28</accession>
<evidence type="ECO:0008006" key="3">
    <source>
        <dbReference type="Google" id="ProtNLM"/>
    </source>
</evidence>
<reference evidence="1 2" key="1">
    <citation type="journal article" date="2015" name="Nature">
        <title>rRNA introns, odd ribosomes, and small enigmatic genomes across a large radiation of phyla.</title>
        <authorList>
            <person name="Brown C.T."/>
            <person name="Hug L.A."/>
            <person name="Thomas B.C."/>
            <person name="Sharon I."/>
            <person name="Castelle C.J."/>
            <person name="Singh A."/>
            <person name="Wilkins M.J."/>
            <person name="Williams K.H."/>
            <person name="Banfield J.F."/>
        </authorList>
    </citation>
    <scope>NUCLEOTIDE SEQUENCE [LARGE SCALE GENOMIC DNA]</scope>
</reference>
<comment type="caution">
    <text evidence="1">The sequence shown here is derived from an EMBL/GenBank/DDBJ whole genome shotgun (WGS) entry which is preliminary data.</text>
</comment>
<dbReference type="AlphaFoldDB" id="A0A0G0ZG28"/>
<evidence type="ECO:0000313" key="1">
    <source>
        <dbReference type="EMBL" id="KKS47695.1"/>
    </source>
</evidence>
<protein>
    <recommendedName>
        <fullName evidence="3">HypC/HybG/HupF family hydrogenase formation chaperone</fullName>
    </recommendedName>
</protein>
<dbReference type="Proteomes" id="UP000034320">
    <property type="component" value="Unassembled WGS sequence"/>
</dbReference>